<dbReference type="Proteomes" id="UP000784294">
    <property type="component" value="Unassembled WGS sequence"/>
</dbReference>
<dbReference type="Pfam" id="PF17207">
    <property type="entry name" value="MCM_OB"/>
    <property type="match status" value="1"/>
</dbReference>
<evidence type="ECO:0000256" key="10">
    <source>
        <dbReference type="RuleBase" id="RU368062"/>
    </source>
</evidence>
<accession>A0A448WWE9</accession>
<feature type="domain" description="MCM N-terminal" evidence="12">
    <location>
        <begin position="162"/>
        <end position="266"/>
    </location>
</feature>
<keyword evidence="4 10" id="KW-0547">Nucleotide-binding</keyword>
<evidence type="ECO:0000256" key="3">
    <source>
        <dbReference type="ARBA" id="ARBA00022705"/>
    </source>
</evidence>
<dbReference type="GO" id="GO:0042555">
    <property type="term" value="C:MCM complex"/>
    <property type="evidence" value="ECO:0007669"/>
    <property type="project" value="UniProtKB-UniRule"/>
</dbReference>
<dbReference type="FunFam" id="2.20.28.10:FF:000003">
    <property type="entry name" value="DNA helicase"/>
    <property type="match status" value="1"/>
</dbReference>
<dbReference type="PANTHER" id="PTHR11630">
    <property type="entry name" value="DNA REPLICATION LICENSING FACTOR MCM FAMILY MEMBER"/>
    <property type="match status" value="1"/>
</dbReference>
<dbReference type="GO" id="GO:0005634">
    <property type="term" value="C:nucleus"/>
    <property type="evidence" value="ECO:0007669"/>
    <property type="project" value="UniProtKB-SubCell"/>
</dbReference>
<evidence type="ECO:0000256" key="7">
    <source>
        <dbReference type="ARBA" id="ARBA00022840"/>
    </source>
</evidence>
<feature type="region of interest" description="Disordered" evidence="11">
    <location>
        <begin position="1"/>
        <end position="30"/>
    </location>
</feature>
<evidence type="ECO:0000313" key="14">
    <source>
        <dbReference type="EMBL" id="VEL21838.1"/>
    </source>
</evidence>
<comment type="subunit">
    <text evidence="10">Component of the MCM2-7 complex.</text>
</comment>
<keyword evidence="5 10" id="KW-0378">Hydrolase</keyword>
<evidence type="ECO:0000256" key="8">
    <source>
        <dbReference type="ARBA" id="ARBA00023125"/>
    </source>
</evidence>
<name>A0A448WWE9_9PLAT</name>
<keyword evidence="6 10" id="KW-0347">Helicase</keyword>
<dbReference type="PRINTS" id="PR01660">
    <property type="entry name" value="MCMPROTEIN4"/>
</dbReference>
<dbReference type="InterPro" id="IPR012340">
    <property type="entry name" value="NA-bd_OB-fold"/>
</dbReference>
<evidence type="ECO:0000256" key="1">
    <source>
        <dbReference type="ARBA" id="ARBA00004123"/>
    </source>
</evidence>
<comment type="caution">
    <text evidence="14">The sequence shown here is derived from an EMBL/GenBank/DDBJ whole genome shotgun (WGS) entry which is preliminary data.</text>
</comment>
<dbReference type="GO" id="GO:0000727">
    <property type="term" value="P:double-strand break repair via break-induced replication"/>
    <property type="evidence" value="ECO:0007669"/>
    <property type="project" value="TreeGrafter"/>
</dbReference>
<sequence length="424" mass="46362">MGISTDTPMRPGRSARRNAANAEPSSRDIFLHDVNTAEPHTSDADEASTTASVGARRLDEASEAQSHVDLRSGLRTSEVEPGSPLSYSDMSSATGTTTHTRGDVLSSAIRPGVNDEAVTGALHSGPFVPATGGLMGTTDSGMSATAQTVIWGTDVNISQVMDRFKRFILTFIPDSLVDESPLCTGQSVDPARPLYLQRMEDLVASGQTHLDINCAHLQLARLDLYVQLITFPKEVIPACDAAAHALFVDRFREANPDRPIQIRPFNCGKSRTLRNLDPDDLDQLVTVRGLVIRLSALIPEMMRAEFSCSVCGSTTTVPCERGRIAEPSACVRCHAAHTNQLMHNRCIFVDKQMIKLQESPEDMPASQTPHTVCLFAHEDLVEKVQPGDRVIVTGIYRAIPLRISSKQRTLKAVYRTYVDVLHFK</sequence>
<dbReference type="SMART" id="SM00350">
    <property type="entry name" value="MCM"/>
    <property type="match status" value="1"/>
</dbReference>
<dbReference type="EMBL" id="CAAALY010053389">
    <property type="protein sequence ID" value="VEL21838.1"/>
    <property type="molecule type" value="Genomic_DNA"/>
</dbReference>
<keyword evidence="15" id="KW-1185">Reference proteome</keyword>
<comment type="subcellular location">
    <subcellularLocation>
        <location evidence="1">Nucleus</location>
    </subcellularLocation>
</comment>
<comment type="similarity">
    <text evidence="2 10">Belongs to the MCM family.</text>
</comment>
<feature type="region of interest" description="Disordered" evidence="11">
    <location>
        <begin position="59"/>
        <end position="108"/>
    </location>
</feature>
<protein>
    <recommendedName>
        <fullName evidence="10">DNA replication licensing factor MCM4</fullName>
        <ecNumber evidence="10">3.6.4.12</ecNumber>
    </recommendedName>
</protein>
<dbReference type="GO" id="GO:0005524">
    <property type="term" value="F:ATP binding"/>
    <property type="evidence" value="ECO:0007669"/>
    <property type="project" value="UniProtKB-UniRule"/>
</dbReference>
<dbReference type="SUPFAM" id="SSF50249">
    <property type="entry name" value="Nucleic acid-binding proteins"/>
    <property type="match status" value="1"/>
</dbReference>
<keyword evidence="3 10" id="KW-0235">DNA replication</keyword>
<dbReference type="PANTHER" id="PTHR11630:SF66">
    <property type="entry name" value="DNA REPLICATION LICENSING FACTOR MCM4"/>
    <property type="match status" value="1"/>
</dbReference>
<dbReference type="AlphaFoldDB" id="A0A448WWE9"/>
<comment type="catalytic activity">
    <reaction evidence="10">
        <text>ATP + H2O = ADP + phosphate + H(+)</text>
        <dbReference type="Rhea" id="RHEA:13065"/>
        <dbReference type="ChEBI" id="CHEBI:15377"/>
        <dbReference type="ChEBI" id="CHEBI:15378"/>
        <dbReference type="ChEBI" id="CHEBI:30616"/>
        <dbReference type="ChEBI" id="CHEBI:43474"/>
        <dbReference type="ChEBI" id="CHEBI:456216"/>
        <dbReference type="EC" id="3.6.4.12"/>
    </reaction>
</comment>
<feature type="domain" description="MCM OB" evidence="13">
    <location>
        <begin position="273"/>
        <end position="400"/>
    </location>
</feature>
<keyword evidence="8 10" id="KW-0238">DNA-binding</keyword>
<organism evidence="14 15">
    <name type="scientific">Protopolystoma xenopodis</name>
    <dbReference type="NCBI Taxonomy" id="117903"/>
    <lineage>
        <taxon>Eukaryota</taxon>
        <taxon>Metazoa</taxon>
        <taxon>Spiralia</taxon>
        <taxon>Lophotrochozoa</taxon>
        <taxon>Platyhelminthes</taxon>
        <taxon>Monogenea</taxon>
        <taxon>Polyopisthocotylea</taxon>
        <taxon>Polystomatidea</taxon>
        <taxon>Polystomatidae</taxon>
        <taxon>Protopolystoma</taxon>
    </lineage>
</organism>
<keyword evidence="9 10" id="KW-0539">Nucleus</keyword>
<evidence type="ECO:0000256" key="9">
    <source>
        <dbReference type="ARBA" id="ARBA00023242"/>
    </source>
</evidence>
<evidence type="ECO:0000256" key="4">
    <source>
        <dbReference type="ARBA" id="ARBA00022741"/>
    </source>
</evidence>
<evidence type="ECO:0000256" key="2">
    <source>
        <dbReference type="ARBA" id="ARBA00008010"/>
    </source>
</evidence>
<evidence type="ECO:0000256" key="5">
    <source>
        <dbReference type="ARBA" id="ARBA00022801"/>
    </source>
</evidence>
<feature type="compositionally biased region" description="Basic and acidic residues" evidence="11">
    <location>
        <begin position="59"/>
        <end position="72"/>
    </location>
</feature>
<evidence type="ECO:0000256" key="6">
    <source>
        <dbReference type="ARBA" id="ARBA00022806"/>
    </source>
</evidence>
<dbReference type="Gene3D" id="2.40.50.140">
    <property type="entry name" value="Nucleic acid-binding proteins"/>
    <property type="match status" value="1"/>
</dbReference>
<keyword evidence="7 10" id="KW-0067">ATP-binding</keyword>
<dbReference type="InterPro" id="IPR008047">
    <property type="entry name" value="MCM_4"/>
</dbReference>
<dbReference type="GO" id="GO:0016787">
    <property type="term" value="F:hydrolase activity"/>
    <property type="evidence" value="ECO:0007669"/>
    <property type="project" value="UniProtKB-KW"/>
</dbReference>
<evidence type="ECO:0000256" key="11">
    <source>
        <dbReference type="SAM" id="MobiDB-lite"/>
    </source>
</evidence>
<evidence type="ECO:0000259" key="12">
    <source>
        <dbReference type="Pfam" id="PF14551"/>
    </source>
</evidence>
<dbReference type="Pfam" id="PF14551">
    <property type="entry name" value="MCM_N"/>
    <property type="match status" value="1"/>
</dbReference>
<dbReference type="Gene3D" id="2.20.28.10">
    <property type="match status" value="1"/>
</dbReference>
<dbReference type="GO" id="GO:0003697">
    <property type="term" value="F:single-stranded DNA binding"/>
    <property type="evidence" value="ECO:0007669"/>
    <property type="project" value="TreeGrafter"/>
</dbReference>
<evidence type="ECO:0000313" key="15">
    <source>
        <dbReference type="Proteomes" id="UP000784294"/>
    </source>
</evidence>
<dbReference type="EC" id="3.6.4.12" evidence="10"/>
<dbReference type="Gene3D" id="3.30.1640.10">
    <property type="entry name" value="mini-chromosome maintenance (MCM) complex, chain A, domain 1"/>
    <property type="match status" value="1"/>
</dbReference>
<dbReference type="GO" id="GO:0017116">
    <property type="term" value="F:single-stranded DNA helicase activity"/>
    <property type="evidence" value="ECO:0007669"/>
    <property type="project" value="TreeGrafter"/>
</dbReference>
<dbReference type="InterPro" id="IPR027925">
    <property type="entry name" value="MCM_N"/>
</dbReference>
<feature type="compositionally biased region" description="Polar residues" evidence="11">
    <location>
        <begin position="85"/>
        <end position="99"/>
    </location>
</feature>
<evidence type="ECO:0000259" key="13">
    <source>
        <dbReference type="Pfam" id="PF17207"/>
    </source>
</evidence>
<reference evidence="14" key="1">
    <citation type="submission" date="2018-11" db="EMBL/GenBank/DDBJ databases">
        <authorList>
            <consortium name="Pathogen Informatics"/>
        </authorList>
    </citation>
    <scope>NUCLEOTIDE SEQUENCE</scope>
</reference>
<dbReference type="InterPro" id="IPR031327">
    <property type="entry name" value="MCM"/>
</dbReference>
<dbReference type="GO" id="GO:1902975">
    <property type="term" value="P:mitotic DNA replication initiation"/>
    <property type="evidence" value="ECO:0007669"/>
    <property type="project" value="TreeGrafter"/>
</dbReference>
<proteinExistence type="inferred from homology"/>
<dbReference type="InterPro" id="IPR033762">
    <property type="entry name" value="MCM_OB"/>
</dbReference>
<dbReference type="OrthoDB" id="10251574at2759"/>
<dbReference type="GO" id="GO:0006271">
    <property type="term" value="P:DNA strand elongation involved in DNA replication"/>
    <property type="evidence" value="ECO:0007669"/>
    <property type="project" value="TreeGrafter"/>
</dbReference>
<comment type="function">
    <text evidence="10">Acts as component of the MCM2-7 complex (MCM complex) which is the replicative helicase essential for 'once per cell cycle' DNA replication initiation and elongation in eukaryotic cells. The active ATPase sites in the MCM2-7 ring are formed through the interaction surfaces of two neighboring subunits such that a critical structure of a conserved arginine finger motif is provided in trans relative to the ATP-binding site of the Walker A box of the adjacent subunit. The six ATPase active sites, however, are likely to contribute differentially to the complex helicase activity.</text>
</comment>
<gene>
    <name evidence="14" type="ORF">PXEA_LOCUS15278</name>
</gene>